<feature type="compositionally biased region" description="Low complexity" evidence="1">
    <location>
        <begin position="8"/>
        <end position="24"/>
    </location>
</feature>
<feature type="compositionally biased region" description="Polar residues" evidence="1">
    <location>
        <begin position="177"/>
        <end position="188"/>
    </location>
</feature>
<evidence type="ECO:0000313" key="3">
    <source>
        <dbReference type="WBParaSite" id="SMUV_0001068101-mRNA-1"/>
    </source>
</evidence>
<accession>A0A0N5B085</accession>
<protein>
    <submittedName>
        <fullName evidence="3">DUF4797 domain-containing protein</fullName>
    </submittedName>
</protein>
<keyword evidence="2" id="KW-1185">Reference proteome</keyword>
<proteinExistence type="predicted"/>
<evidence type="ECO:0000313" key="2">
    <source>
        <dbReference type="Proteomes" id="UP000046393"/>
    </source>
</evidence>
<organism evidence="2 3">
    <name type="scientific">Syphacia muris</name>
    <dbReference type="NCBI Taxonomy" id="451379"/>
    <lineage>
        <taxon>Eukaryota</taxon>
        <taxon>Metazoa</taxon>
        <taxon>Ecdysozoa</taxon>
        <taxon>Nematoda</taxon>
        <taxon>Chromadorea</taxon>
        <taxon>Rhabditida</taxon>
        <taxon>Spirurina</taxon>
        <taxon>Oxyuridomorpha</taxon>
        <taxon>Oxyuroidea</taxon>
        <taxon>Oxyuridae</taxon>
        <taxon>Syphacia</taxon>
    </lineage>
</organism>
<dbReference type="WBParaSite" id="SMUV_0001068101-mRNA-1">
    <property type="protein sequence ID" value="SMUV_0001068101-mRNA-1"/>
    <property type="gene ID" value="SMUV_0001068101"/>
</dbReference>
<sequence>MFSKIKKSAGSSSSSSSNKSGFSGIPYLPKLPKSSRIPYLSGISSRSKKKLGSAKSSACDNGCILMPRSLSFSNYKSDTKSEAIDIPKASGLFRTCGSVPSSYHRQDVQADSSPFFGSLPRMKNSALFFEPYTKCQQYRYRSETPISSSSLCSEITAFFGDKNLKNMDEDANDNKTETVAQTGYLSKNSSKKTDHYRSTTNLETSKLKHRSNSES</sequence>
<dbReference type="Proteomes" id="UP000046393">
    <property type="component" value="Unplaced"/>
</dbReference>
<feature type="region of interest" description="Disordered" evidence="1">
    <location>
        <begin position="169"/>
        <end position="215"/>
    </location>
</feature>
<feature type="region of interest" description="Disordered" evidence="1">
    <location>
        <begin position="1"/>
        <end position="39"/>
    </location>
</feature>
<evidence type="ECO:0000256" key="1">
    <source>
        <dbReference type="SAM" id="MobiDB-lite"/>
    </source>
</evidence>
<name>A0A0N5B085_9BILA</name>
<reference evidence="3" key="1">
    <citation type="submission" date="2017-02" db="UniProtKB">
        <authorList>
            <consortium name="WormBaseParasite"/>
        </authorList>
    </citation>
    <scope>IDENTIFICATION</scope>
</reference>
<dbReference type="AlphaFoldDB" id="A0A0N5B085"/>